<evidence type="ECO:0000313" key="4">
    <source>
        <dbReference type="Proteomes" id="UP000324101"/>
    </source>
</evidence>
<protein>
    <recommendedName>
        <fullName evidence="5">DUF3105 domain-containing protein</fullName>
    </recommendedName>
</protein>
<evidence type="ECO:0000256" key="1">
    <source>
        <dbReference type="SAM" id="MobiDB-lite"/>
    </source>
</evidence>
<dbReference type="OrthoDB" id="164831at2"/>
<dbReference type="Pfam" id="PF11303">
    <property type="entry name" value="DUF3105"/>
    <property type="match status" value="1"/>
</dbReference>
<keyword evidence="2" id="KW-0472">Membrane</keyword>
<keyword evidence="2" id="KW-0812">Transmembrane</keyword>
<gene>
    <name evidence="3" type="ORF">DEJ51_09485</name>
</gene>
<evidence type="ECO:0008006" key="5">
    <source>
        <dbReference type="Google" id="ProtNLM"/>
    </source>
</evidence>
<reference evidence="3 4" key="1">
    <citation type="submission" date="2018-05" db="EMBL/GenBank/DDBJ databases">
        <title>Streptomyces venezuelae.</title>
        <authorList>
            <person name="Kim W."/>
            <person name="Lee N."/>
            <person name="Cho B.-K."/>
        </authorList>
    </citation>
    <scope>NUCLEOTIDE SEQUENCE [LARGE SCALE GENOMIC DNA]</scope>
    <source>
        <strain evidence="3 4">ATCC 21018</strain>
    </source>
</reference>
<evidence type="ECO:0000256" key="2">
    <source>
        <dbReference type="SAM" id="Phobius"/>
    </source>
</evidence>
<feature type="region of interest" description="Disordered" evidence="1">
    <location>
        <begin position="1"/>
        <end position="20"/>
    </location>
</feature>
<name>A0A5P2DJT5_STRVZ</name>
<organism evidence="3 4">
    <name type="scientific">Streptomyces venezuelae</name>
    <dbReference type="NCBI Taxonomy" id="54571"/>
    <lineage>
        <taxon>Bacteria</taxon>
        <taxon>Bacillati</taxon>
        <taxon>Actinomycetota</taxon>
        <taxon>Actinomycetes</taxon>
        <taxon>Kitasatosporales</taxon>
        <taxon>Streptomycetaceae</taxon>
        <taxon>Streptomyces</taxon>
    </lineage>
</organism>
<dbReference type="EMBL" id="CP029189">
    <property type="protein sequence ID" value="QES54438.1"/>
    <property type="molecule type" value="Genomic_DNA"/>
</dbReference>
<dbReference type="RefSeq" id="WP_150257196.1">
    <property type="nucleotide sequence ID" value="NZ_CP029189.1"/>
</dbReference>
<dbReference type="AlphaFoldDB" id="A0A5P2DJT5"/>
<keyword evidence="2" id="KW-1133">Transmembrane helix</keyword>
<accession>A0A5P2DJT5</accession>
<sequence>MASKSGRTNQYTDPNSRQARIAEMRRAEQIRERRNKAIAITAASAVVVGLVGFGAWVLIDQKQAEQRKEAAAAKIRKEAEEIRKQPVEGEQLWDAKTLGRNHVETPVKYEMNPPVGGDHHPRWMNCNGDVYKSPVPEVNAVHSLEHGAVWVTYNEKAPKADVDKLAATVGKTPYTLMSPVKEQTGAIMLSAWGKQLTVDSADDPRVSKFFTKYVQGEQTPEPGAACTSGLAGK</sequence>
<dbReference type="Proteomes" id="UP000324101">
    <property type="component" value="Chromosome"/>
</dbReference>
<evidence type="ECO:0000313" key="3">
    <source>
        <dbReference type="EMBL" id="QES54438.1"/>
    </source>
</evidence>
<dbReference type="InterPro" id="IPR021454">
    <property type="entry name" value="DUF3105"/>
</dbReference>
<feature type="compositionally biased region" description="Polar residues" evidence="1">
    <location>
        <begin position="1"/>
        <end position="18"/>
    </location>
</feature>
<feature type="transmembrane region" description="Helical" evidence="2">
    <location>
        <begin position="37"/>
        <end position="59"/>
    </location>
</feature>
<proteinExistence type="predicted"/>